<protein>
    <submittedName>
        <fullName evidence="1">Uncharacterized protein</fullName>
    </submittedName>
</protein>
<evidence type="ECO:0000313" key="2">
    <source>
        <dbReference type="Proteomes" id="UP001163726"/>
    </source>
</evidence>
<dbReference type="RefSeq" id="WP_268073584.1">
    <property type="nucleotide sequence ID" value="NZ_CP109965.1"/>
</dbReference>
<dbReference type="Gene3D" id="3.60.15.10">
    <property type="entry name" value="Ribonuclease Z/Hydroxyacylglutathione hydrolase-like"/>
    <property type="match status" value="1"/>
</dbReference>
<reference evidence="1" key="1">
    <citation type="submission" date="2022-10" db="EMBL/GenBank/DDBJ databases">
        <title>Catenovulum adriacola sp. nov. isolated in the Harbour of Susak.</title>
        <authorList>
            <person name="Schoch T."/>
            <person name="Reich S.J."/>
            <person name="Stoeferle S."/>
            <person name="Flaiz M."/>
            <person name="Kazda M."/>
            <person name="Riedel C.U."/>
            <person name="Duerre P."/>
        </authorList>
    </citation>
    <scope>NUCLEOTIDE SEQUENCE</scope>
    <source>
        <strain evidence="1">TS8</strain>
    </source>
</reference>
<keyword evidence="2" id="KW-1185">Reference proteome</keyword>
<accession>A0ABY7AJG8</accession>
<sequence>MNQKVMQTPGIIHHGAVDGVTGSCHQLNISPHQAILVDCGSFQPTLIRPQAQNY</sequence>
<dbReference type="EMBL" id="CP109965">
    <property type="protein sequence ID" value="WAJ69368.1"/>
    <property type="molecule type" value="Genomic_DNA"/>
</dbReference>
<name>A0ABY7AJG8_9ALTE</name>
<dbReference type="SUPFAM" id="SSF56281">
    <property type="entry name" value="Metallo-hydrolase/oxidoreductase"/>
    <property type="match status" value="1"/>
</dbReference>
<dbReference type="InterPro" id="IPR036866">
    <property type="entry name" value="RibonucZ/Hydroxyglut_hydro"/>
</dbReference>
<gene>
    <name evidence="1" type="ORF">OLW01_09255</name>
</gene>
<dbReference type="Proteomes" id="UP001163726">
    <property type="component" value="Chromosome"/>
</dbReference>
<proteinExistence type="predicted"/>
<organism evidence="1 2">
    <name type="scientific">Catenovulum adriaticum</name>
    <dbReference type="NCBI Taxonomy" id="2984846"/>
    <lineage>
        <taxon>Bacteria</taxon>
        <taxon>Pseudomonadati</taxon>
        <taxon>Pseudomonadota</taxon>
        <taxon>Gammaproteobacteria</taxon>
        <taxon>Alteromonadales</taxon>
        <taxon>Alteromonadaceae</taxon>
        <taxon>Catenovulum</taxon>
    </lineage>
</organism>
<evidence type="ECO:0000313" key="1">
    <source>
        <dbReference type="EMBL" id="WAJ69368.1"/>
    </source>
</evidence>